<reference evidence="2" key="2">
    <citation type="submission" date="2013-10" db="EMBL/GenBank/DDBJ databases">
        <authorList>
            <person name="Aslett M."/>
        </authorList>
    </citation>
    <scope>NUCLEOTIDE SEQUENCE [LARGE SCALE GENOMIC DNA]</scope>
    <source>
        <strain evidence="2">Houghton</strain>
    </source>
</reference>
<proteinExistence type="predicted"/>
<name>U6H2Z5_9EIME</name>
<dbReference type="Proteomes" id="UP000018201">
    <property type="component" value="Unassembled WGS sequence"/>
</dbReference>
<evidence type="ECO:0000313" key="2">
    <source>
        <dbReference type="EMBL" id="CDI86966.1"/>
    </source>
</evidence>
<evidence type="ECO:0000256" key="1">
    <source>
        <dbReference type="SAM" id="MobiDB-lite"/>
    </source>
</evidence>
<organism evidence="2 3">
    <name type="scientific">Eimeria praecox</name>
    <dbReference type="NCBI Taxonomy" id="51316"/>
    <lineage>
        <taxon>Eukaryota</taxon>
        <taxon>Sar</taxon>
        <taxon>Alveolata</taxon>
        <taxon>Apicomplexa</taxon>
        <taxon>Conoidasida</taxon>
        <taxon>Coccidia</taxon>
        <taxon>Eucoccidiorida</taxon>
        <taxon>Eimeriorina</taxon>
        <taxon>Eimeriidae</taxon>
        <taxon>Eimeria</taxon>
    </lineage>
</organism>
<protein>
    <submittedName>
        <fullName evidence="2">Uncharacterized protein</fullName>
    </submittedName>
</protein>
<dbReference type="OrthoDB" id="347406at2759"/>
<sequence length="502" mass="54965">MASTEIGGEELPRIAPSTGYGAEEATRDSSNTDIPGHLSEDYENPHLSHSVNTRPVLPVFWGNAQESPHRGVGGEASCDVWRELNSDSPSILRLQCLWAYFNLPALSLADSVAGVASVAAQTDGFRSVVQVSSPLLHVLAVDLRGAGEAFEKAVCLRDQHMIPSLLLVRNVPAVRIQRVYDVFQMADGFELGDSSGLFVIGTTSRTIQPEYLLDAAMDVFGGPFGQLEGEGEYALDFAQREDEVTGSTAIPICSEENNERETPSSFPEGEQLDDDEDNKPPHHAFGTGHTRGSSMEHNSCFRDIHQQHLQEADYIISAAQSEVNDPAQSRPGGFPVVAISDEPASAEDEHQSAKALEDEKSTATINNEATRMYMDATTSDGEQEFGASLAEQFASQYHHEASDAANTNTEDSCPVETSNTLIITYDRTIEKQLQLWIATKGEVQSYKEPPNVFERSYPSHEFEYWAVEDILVTVEQNYESDEPGTLSVSCGDEVFLFSVTVR</sequence>
<keyword evidence="3" id="KW-1185">Reference proteome</keyword>
<evidence type="ECO:0000313" key="3">
    <source>
        <dbReference type="Proteomes" id="UP000018201"/>
    </source>
</evidence>
<reference evidence="2" key="1">
    <citation type="submission" date="2013-10" db="EMBL/GenBank/DDBJ databases">
        <title>Genomic analysis of the causative agents of coccidiosis in chickens.</title>
        <authorList>
            <person name="Reid A.J."/>
            <person name="Blake D."/>
            <person name="Billington K."/>
            <person name="Browne H."/>
            <person name="Dunn M."/>
            <person name="Hung S."/>
            <person name="Kawahara F."/>
            <person name="Miranda-Saavedra D."/>
            <person name="Mourier T."/>
            <person name="Nagra H."/>
            <person name="Otto T.D."/>
            <person name="Rawlings N."/>
            <person name="Sanchez A."/>
            <person name="Sanders M."/>
            <person name="Subramaniam C."/>
            <person name="Tay Y."/>
            <person name="Dear P."/>
            <person name="Doerig C."/>
            <person name="Gruber A."/>
            <person name="Parkinson J."/>
            <person name="Shirley M."/>
            <person name="Wan K.L."/>
            <person name="Berriman M."/>
            <person name="Tomley F."/>
            <person name="Pain A."/>
        </authorList>
    </citation>
    <scope>NUCLEOTIDE SEQUENCE [LARGE SCALE GENOMIC DNA]</scope>
    <source>
        <strain evidence="2">Houghton</strain>
    </source>
</reference>
<feature type="region of interest" description="Disordered" evidence="1">
    <location>
        <begin position="1"/>
        <end position="49"/>
    </location>
</feature>
<feature type="region of interest" description="Disordered" evidence="1">
    <location>
        <begin position="246"/>
        <end position="296"/>
    </location>
</feature>
<gene>
    <name evidence="2" type="ORF">EPH_0022960</name>
</gene>
<accession>U6H2Z5</accession>
<dbReference type="EMBL" id="HG696422">
    <property type="protein sequence ID" value="CDI86966.1"/>
    <property type="molecule type" value="Genomic_DNA"/>
</dbReference>
<dbReference type="VEuPathDB" id="ToxoDB:EPH_0022960"/>
<dbReference type="AlphaFoldDB" id="U6H2Z5"/>